<organism evidence="1 2">
    <name type="scientific">Amphibiibacter pelophylacis</name>
    <dbReference type="NCBI Taxonomy" id="1799477"/>
    <lineage>
        <taxon>Bacteria</taxon>
        <taxon>Pseudomonadati</taxon>
        <taxon>Pseudomonadota</taxon>
        <taxon>Betaproteobacteria</taxon>
        <taxon>Burkholderiales</taxon>
        <taxon>Sphaerotilaceae</taxon>
        <taxon>Amphibiibacter</taxon>
    </lineage>
</organism>
<dbReference type="Proteomes" id="UP001364695">
    <property type="component" value="Unassembled WGS sequence"/>
</dbReference>
<name>A0ACC6P5N0_9BURK</name>
<comment type="caution">
    <text evidence="1">The sequence shown here is derived from an EMBL/GenBank/DDBJ whole genome shotgun (WGS) entry which is preliminary data.</text>
</comment>
<evidence type="ECO:0000313" key="1">
    <source>
        <dbReference type="EMBL" id="MEJ7139129.1"/>
    </source>
</evidence>
<proteinExistence type="predicted"/>
<protein>
    <submittedName>
        <fullName evidence="1">DUF2628 domain-containing protein</fullName>
    </submittedName>
</protein>
<reference evidence="1" key="1">
    <citation type="submission" date="2023-10" db="EMBL/GenBank/DDBJ databases">
        <title>Amphibacter perezi, gen. nov., sp. nov. a novel taxa of the family Comamonadaceae, class Betaproteobacteria isolated from the skin microbiota of Pelophylax perezi from different populations.</title>
        <authorList>
            <person name="Costa S."/>
            <person name="Proenca D.N."/>
            <person name="Lopes I."/>
            <person name="Morais P.V."/>
        </authorList>
    </citation>
    <scope>NUCLEOTIDE SEQUENCE</scope>
    <source>
        <strain evidence="1">SL12-8</strain>
    </source>
</reference>
<keyword evidence="2" id="KW-1185">Reference proteome</keyword>
<gene>
    <name evidence="1" type="ORF">RV045_11920</name>
</gene>
<sequence>MNETHLSTDHPAQKAFPAAPGPEDLYRAVIGPRAVLHYLPRFLDFDARGKSGLGWHWPAFFITFYWLAYRRMGLNAFIYFVLPYVVMLALPLSVMLLGFFSETLAGAGLIVGWVGFTLALFVVPPLYGDALYYRHCRAKIAKAQRLFSDPQQQLDWLRRKGGTSAVLLVLVGIVFVAVMAAVAIPAYQSYTERARQAMQPLPAPASGPSVGI</sequence>
<accession>A0ACC6P5N0</accession>
<dbReference type="EMBL" id="JAWDIE010000020">
    <property type="protein sequence ID" value="MEJ7139129.1"/>
    <property type="molecule type" value="Genomic_DNA"/>
</dbReference>
<evidence type="ECO:0000313" key="2">
    <source>
        <dbReference type="Proteomes" id="UP001364695"/>
    </source>
</evidence>